<dbReference type="EMBL" id="CM023487">
    <property type="protein sequence ID" value="KAH6925818.1"/>
    <property type="molecule type" value="Genomic_DNA"/>
</dbReference>
<keyword evidence="2" id="KW-1185">Reference proteome</keyword>
<dbReference type="Proteomes" id="UP000821845">
    <property type="component" value="Chromosome 7"/>
</dbReference>
<name>A0ACB7RWP4_HYAAI</name>
<organism evidence="1 2">
    <name type="scientific">Hyalomma asiaticum</name>
    <name type="common">Tick</name>
    <dbReference type="NCBI Taxonomy" id="266040"/>
    <lineage>
        <taxon>Eukaryota</taxon>
        <taxon>Metazoa</taxon>
        <taxon>Ecdysozoa</taxon>
        <taxon>Arthropoda</taxon>
        <taxon>Chelicerata</taxon>
        <taxon>Arachnida</taxon>
        <taxon>Acari</taxon>
        <taxon>Parasitiformes</taxon>
        <taxon>Ixodida</taxon>
        <taxon>Ixodoidea</taxon>
        <taxon>Ixodidae</taxon>
        <taxon>Hyalomminae</taxon>
        <taxon>Hyalomma</taxon>
    </lineage>
</organism>
<proteinExistence type="predicted"/>
<protein>
    <submittedName>
        <fullName evidence="1">Uncharacterized protein</fullName>
    </submittedName>
</protein>
<evidence type="ECO:0000313" key="2">
    <source>
        <dbReference type="Proteomes" id="UP000821845"/>
    </source>
</evidence>
<sequence length="380" mass="42728">MLSPITSCLLRLALTFHWNLRAEHKQENIIFSPFGIGTALSMTALASSGNTERQLYAALNLTNCVGRMAEHVSTLLDVRSTPDAFLIMANRMYADRRLTIRTQYRLLLDRFYQAIVAQADFEKNPEALRADINAWVSYQTGYKVKQLLPVGSVNNRTQFVLVSALSFQALWEQPFEKSYSKVGSFSVSVQRDVEVVMMYREGKFKIAYADDLMSVAVELPYKGGRFSMVIFLPYELEGLQTVEKRLTERRLRSVFQHLSVDDVGITLPKFKLDFRSDIKRILQSLGVKDLFQPGAADLSGMVESGKPWLSDIHHEVFLQVDEGGTEAAAPAAAVGVNSPPPDPSAMTYIDVDHPFLFLIKDNAYNIILFMGSFVEPNGKY</sequence>
<reference evidence="1" key="1">
    <citation type="submission" date="2020-05" db="EMBL/GenBank/DDBJ databases">
        <title>Large-scale comparative analyses of tick genomes elucidate their genetic diversity and vector capacities.</title>
        <authorList>
            <person name="Jia N."/>
            <person name="Wang J."/>
            <person name="Shi W."/>
            <person name="Du L."/>
            <person name="Sun Y."/>
            <person name="Zhan W."/>
            <person name="Jiang J."/>
            <person name="Wang Q."/>
            <person name="Zhang B."/>
            <person name="Ji P."/>
            <person name="Sakyi L.B."/>
            <person name="Cui X."/>
            <person name="Yuan T."/>
            <person name="Jiang B."/>
            <person name="Yang W."/>
            <person name="Lam T.T.-Y."/>
            <person name="Chang Q."/>
            <person name="Ding S."/>
            <person name="Wang X."/>
            <person name="Zhu J."/>
            <person name="Ruan X."/>
            <person name="Zhao L."/>
            <person name="Wei J."/>
            <person name="Que T."/>
            <person name="Du C."/>
            <person name="Cheng J."/>
            <person name="Dai P."/>
            <person name="Han X."/>
            <person name="Huang E."/>
            <person name="Gao Y."/>
            <person name="Liu J."/>
            <person name="Shao H."/>
            <person name="Ye R."/>
            <person name="Li L."/>
            <person name="Wei W."/>
            <person name="Wang X."/>
            <person name="Wang C."/>
            <person name="Yang T."/>
            <person name="Huo Q."/>
            <person name="Li W."/>
            <person name="Guo W."/>
            <person name="Chen H."/>
            <person name="Zhou L."/>
            <person name="Ni X."/>
            <person name="Tian J."/>
            <person name="Zhou Y."/>
            <person name="Sheng Y."/>
            <person name="Liu T."/>
            <person name="Pan Y."/>
            <person name="Xia L."/>
            <person name="Li J."/>
            <person name="Zhao F."/>
            <person name="Cao W."/>
        </authorList>
    </citation>
    <scope>NUCLEOTIDE SEQUENCE</scope>
    <source>
        <strain evidence="1">Hyas-2018</strain>
    </source>
</reference>
<comment type="caution">
    <text evidence="1">The sequence shown here is derived from an EMBL/GenBank/DDBJ whole genome shotgun (WGS) entry which is preliminary data.</text>
</comment>
<accession>A0ACB7RWP4</accession>
<evidence type="ECO:0000313" key="1">
    <source>
        <dbReference type="EMBL" id="KAH6925818.1"/>
    </source>
</evidence>
<gene>
    <name evidence="1" type="ORF">HPB50_010513</name>
</gene>